<reference evidence="1 2" key="1">
    <citation type="journal article" date="2016" name="Nat. Commun.">
        <title>Thousands of microbial genomes shed light on interconnected biogeochemical processes in an aquifer system.</title>
        <authorList>
            <person name="Anantharaman K."/>
            <person name="Brown C.T."/>
            <person name="Hug L.A."/>
            <person name="Sharon I."/>
            <person name="Castelle C.J."/>
            <person name="Probst A.J."/>
            <person name="Thomas B.C."/>
            <person name="Singh A."/>
            <person name="Wilkins M.J."/>
            <person name="Karaoz U."/>
            <person name="Brodie E.L."/>
            <person name="Williams K.H."/>
            <person name="Hubbard S.S."/>
            <person name="Banfield J.F."/>
        </authorList>
    </citation>
    <scope>NUCLEOTIDE SEQUENCE [LARGE SCALE GENOMIC DNA]</scope>
</reference>
<dbReference type="EMBL" id="MFEK01000003">
    <property type="protein sequence ID" value="OGE79406.1"/>
    <property type="molecule type" value="Genomic_DNA"/>
</dbReference>
<dbReference type="Proteomes" id="UP000176864">
    <property type="component" value="Unassembled WGS sequence"/>
</dbReference>
<organism evidence="1 2">
    <name type="scientific">Candidatus Doudnabacteria bacterium RIFCSPHIGHO2_01_FULL_46_14</name>
    <dbReference type="NCBI Taxonomy" id="1817824"/>
    <lineage>
        <taxon>Bacteria</taxon>
        <taxon>Candidatus Doudnaibacteriota</taxon>
    </lineage>
</organism>
<proteinExistence type="predicted"/>
<comment type="caution">
    <text evidence="1">The sequence shown here is derived from an EMBL/GenBank/DDBJ whole genome shotgun (WGS) entry which is preliminary data.</text>
</comment>
<dbReference type="AlphaFoldDB" id="A0A1F5NNY5"/>
<gene>
    <name evidence="1" type="ORF">A2751_05220</name>
</gene>
<evidence type="ECO:0000313" key="2">
    <source>
        <dbReference type="Proteomes" id="UP000176864"/>
    </source>
</evidence>
<evidence type="ECO:0000313" key="1">
    <source>
        <dbReference type="EMBL" id="OGE79406.1"/>
    </source>
</evidence>
<sequence>MQTTQNPDLGTAMKALDFGTHAGLPLPGILDPLGRLFQPSPYNIPQFPHEVTQFSVLMIMAMIDTGRISSDVFHDEKKYYDFIERLKDLRNHLQFQGEANPQPPGHADDGEWILYEPEKIIAAGRLISINTIYEKGTHAIVLREDPPKLPFRHRLIAVVRVKAEKRKSWTVAFEASSVTGRYHLSTICPNGWYRIRLFSVDERKLQPWKPKIPPPFV</sequence>
<protein>
    <submittedName>
        <fullName evidence="1">Uncharacterized protein</fullName>
    </submittedName>
</protein>
<name>A0A1F5NNY5_9BACT</name>
<accession>A0A1F5NNY5</accession>